<accession>A0A511VBS4</accession>
<dbReference type="Gene3D" id="2.60.40.10">
    <property type="entry name" value="Immunoglobulins"/>
    <property type="match status" value="1"/>
</dbReference>
<reference evidence="1 2" key="1">
    <citation type="submission" date="2019-07" db="EMBL/GenBank/DDBJ databases">
        <title>Whole genome shotgun sequence of Aneurinibacillus danicus NBRC 102444.</title>
        <authorList>
            <person name="Hosoyama A."/>
            <person name="Uohara A."/>
            <person name="Ohji S."/>
            <person name="Ichikawa N."/>
        </authorList>
    </citation>
    <scope>NUCLEOTIDE SEQUENCE [LARGE SCALE GENOMIC DNA]</scope>
    <source>
        <strain evidence="1 2">NBRC 102444</strain>
    </source>
</reference>
<dbReference type="EMBL" id="BJXX01000151">
    <property type="protein sequence ID" value="GEN35801.1"/>
    <property type="molecule type" value="Genomic_DNA"/>
</dbReference>
<dbReference type="RefSeq" id="WP_146811317.1">
    <property type="nucleotide sequence ID" value="NZ_BJXX01000151.1"/>
</dbReference>
<name>A0A511VBS4_9BACL</name>
<organism evidence="1 2">
    <name type="scientific">Aneurinibacillus danicus</name>
    <dbReference type="NCBI Taxonomy" id="267746"/>
    <lineage>
        <taxon>Bacteria</taxon>
        <taxon>Bacillati</taxon>
        <taxon>Bacillota</taxon>
        <taxon>Bacilli</taxon>
        <taxon>Bacillales</taxon>
        <taxon>Paenibacillaceae</taxon>
        <taxon>Aneurinibacillus group</taxon>
        <taxon>Aneurinibacillus</taxon>
    </lineage>
</organism>
<evidence type="ECO:0000313" key="1">
    <source>
        <dbReference type="EMBL" id="GEN35801.1"/>
    </source>
</evidence>
<dbReference type="AlphaFoldDB" id="A0A511VBS4"/>
<protein>
    <submittedName>
        <fullName evidence="1">Uncharacterized protein</fullName>
    </submittedName>
</protein>
<comment type="caution">
    <text evidence="1">The sequence shown here is derived from an EMBL/GenBank/DDBJ whole genome shotgun (WGS) entry which is preliminary data.</text>
</comment>
<keyword evidence="2" id="KW-1185">Reference proteome</keyword>
<evidence type="ECO:0000313" key="2">
    <source>
        <dbReference type="Proteomes" id="UP000321157"/>
    </source>
</evidence>
<dbReference type="InterPro" id="IPR013783">
    <property type="entry name" value="Ig-like_fold"/>
</dbReference>
<proteinExistence type="predicted"/>
<gene>
    <name evidence="1" type="ORF">ADA01nite_32610</name>
</gene>
<sequence>MFPNPESVFPTSATWPVDNFKFLEVNAQAKPNFTAVSIEPGIRVDCSGGDSIFTVSMDALGTDVNPRNVKVYLYLKDTATNVATQVASQTIQLTPGETKAVTMNWTKPSSIGKGLYTLEARINIPQDASLGEVNITDNIKSATISLLCQTVIPACTANELSSNWQVMRDVNDKYIEDQ</sequence>
<dbReference type="Proteomes" id="UP000321157">
    <property type="component" value="Unassembled WGS sequence"/>
</dbReference>